<protein>
    <recommendedName>
        <fullName evidence="2">26S proteasome complex subunit SEM1</fullName>
    </recommendedName>
</protein>
<dbReference type="WBParaSite" id="TASK_0000494201-mRNA-1">
    <property type="protein sequence ID" value="TASK_0000494201-mRNA-1"/>
    <property type="gene ID" value="TASK_0000494201"/>
</dbReference>
<dbReference type="GO" id="GO:0043248">
    <property type="term" value="P:proteasome assembly"/>
    <property type="evidence" value="ECO:0007669"/>
    <property type="project" value="UniProtKB-UniRule"/>
</dbReference>
<reference evidence="3 4" key="2">
    <citation type="submission" date="2018-11" db="EMBL/GenBank/DDBJ databases">
        <authorList>
            <consortium name="Pathogen Informatics"/>
        </authorList>
    </citation>
    <scope>NUCLEOTIDE SEQUENCE [LARGE SCALE GENOMIC DNA]</scope>
</reference>
<comment type="function">
    <text evidence="2">Component of the 26S proteasome, a multiprotein complex involved in the ATP-dependent degradation of ubiquitinated proteins.</text>
</comment>
<dbReference type="InterPro" id="IPR007834">
    <property type="entry name" value="DSS1_SEM1"/>
</dbReference>
<accession>A0A0R3W4I2</accession>
<name>A0A0R3W4I2_TAEAS</name>
<evidence type="ECO:0000256" key="1">
    <source>
        <dbReference type="ARBA" id="ARBA00034491"/>
    </source>
</evidence>
<evidence type="ECO:0000313" key="3">
    <source>
        <dbReference type="EMBL" id="VDK34264.1"/>
    </source>
</evidence>
<dbReference type="Pfam" id="PF05160">
    <property type="entry name" value="DSS1_SEM1"/>
    <property type="match status" value="1"/>
</dbReference>
<dbReference type="AlphaFoldDB" id="A0A0R3W4I2"/>
<organism evidence="5">
    <name type="scientific">Taenia asiatica</name>
    <name type="common">Asian tapeworm</name>
    <dbReference type="NCBI Taxonomy" id="60517"/>
    <lineage>
        <taxon>Eukaryota</taxon>
        <taxon>Metazoa</taxon>
        <taxon>Spiralia</taxon>
        <taxon>Lophotrochozoa</taxon>
        <taxon>Platyhelminthes</taxon>
        <taxon>Cestoda</taxon>
        <taxon>Eucestoda</taxon>
        <taxon>Cyclophyllidea</taxon>
        <taxon>Taeniidae</taxon>
        <taxon>Taenia</taxon>
    </lineage>
</organism>
<dbReference type="Proteomes" id="UP000282613">
    <property type="component" value="Unassembled WGS sequence"/>
</dbReference>
<sequence>MAKWDANEKQGIYQDVNEFEEFTVEDWDSSEEDASDRNVWDGEWDHEDYENDEFTQALRNDLQKWGYLS</sequence>
<evidence type="ECO:0000313" key="5">
    <source>
        <dbReference type="WBParaSite" id="TASK_0000494201-mRNA-1"/>
    </source>
</evidence>
<dbReference type="SMART" id="SM01385">
    <property type="entry name" value="DSS1_SEM1"/>
    <property type="match status" value="1"/>
</dbReference>
<dbReference type="GO" id="GO:0008541">
    <property type="term" value="C:proteasome regulatory particle, lid subcomplex"/>
    <property type="evidence" value="ECO:0007669"/>
    <property type="project" value="UniProtKB-UniRule"/>
</dbReference>
<dbReference type="GO" id="GO:0005634">
    <property type="term" value="C:nucleus"/>
    <property type="evidence" value="ECO:0007669"/>
    <property type="project" value="UniProtKB-SubCell"/>
</dbReference>
<keyword evidence="2" id="KW-0647">Proteasome</keyword>
<dbReference type="GO" id="GO:0006406">
    <property type="term" value="P:mRNA export from nucleus"/>
    <property type="evidence" value="ECO:0007669"/>
    <property type="project" value="UniProtKB-UniRule"/>
</dbReference>
<dbReference type="EMBL" id="UYRS01018382">
    <property type="protein sequence ID" value="VDK34264.1"/>
    <property type="molecule type" value="Genomic_DNA"/>
</dbReference>
<proteinExistence type="inferred from homology"/>
<comment type="subcellular location">
    <subcellularLocation>
        <location evidence="2">Nucleus</location>
    </subcellularLocation>
</comment>
<dbReference type="OrthoDB" id="6238486at2759"/>
<comment type="similarity">
    <text evidence="1 2">Belongs to the DSS1/SEM1 family.</text>
</comment>
<gene>
    <name evidence="3" type="ORF">TASK_LOCUS4943</name>
</gene>
<evidence type="ECO:0000313" key="4">
    <source>
        <dbReference type="Proteomes" id="UP000282613"/>
    </source>
</evidence>
<reference evidence="5" key="1">
    <citation type="submission" date="2017-02" db="UniProtKB">
        <authorList>
            <consortium name="WormBaseParasite"/>
        </authorList>
    </citation>
    <scope>IDENTIFICATION</scope>
</reference>
<keyword evidence="4" id="KW-1185">Reference proteome</keyword>
<keyword evidence="2" id="KW-0539">Nucleus</keyword>
<evidence type="ECO:0000256" key="2">
    <source>
        <dbReference type="RuleBase" id="RU369057"/>
    </source>
</evidence>